<dbReference type="GO" id="GO:0048488">
    <property type="term" value="P:synaptic vesicle endocytosis"/>
    <property type="evidence" value="ECO:0007669"/>
    <property type="project" value="TreeGrafter"/>
</dbReference>
<dbReference type="PANTHER" id="PTHR10024:SF250">
    <property type="entry name" value="SYNAPTOTAGMIN-13"/>
    <property type="match status" value="1"/>
</dbReference>
<organism evidence="4 5">
    <name type="scientific">Carassius auratus</name>
    <name type="common">Goldfish</name>
    <dbReference type="NCBI Taxonomy" id="7957"/>
    <lineage>
        <taxon>Eukaryota</taxon>
        <taxon>Metazoa</taxon>
        <taxon>Chordata</taxon>
        <taxon>Craniata</taxon>
        <taxon>Vertebrata</taxon>
        <taxon>Euteleostomi</taxon>
        <taxon>Actinopterygii</taxon>
        <taxon>Neopterygii</taxon>
        <taxon>Teleostei</taxon>
        <taxon>Ostariophysi</taxon>
        <taxon>Cypriniformes</taxon>
        <taxon>Cyprinidae</taxon>
        <taxon>Cyprininae</taxon>
        <taxon>Carassius</taxon>
    </lineage>
</organism>
<dbReference type="InterPro" id="IPR000008">
    <property type="entry name" value="C2_dom"/>
</dbReference>
<gene>
    <name evidence="5" type="primary">LOC113052407</name>
</gene>
<accession>A0A6P6KK43</accession>
<dbReference type="GO" id="GO:0001786">
    <property type="term" value="F:phosphatidylserine binding"/>
    <property type="evidence" value="ECO:0007669"/>
    <property type="project" value="TreeGrafter"/>
</dbReference>
<sequence>MLVSATALLGATLGTVSGLLTLCGLSLLCKSCKKGKLERGDEADPEKAKPSILHTLTQFSVQKSTKPIQPQASLKFPEIYCPKPCVTSQEVINYKEHGAANDTSAAALDTCNQATDREDVFSLPRQASADETPCTSEQTGAMTKSSSILYPKLHFSISLHKENGELHISIVEAENISVEAGCEGYISGCVSVSEEQRHAQTAVHKLAAHVQWGEELVFALPVEGTEDTDSLDGEVAFSLHCCDRFSHNSTLGTMRFKLADISMMLDADCWVDLQPPKQQEVASSSGELLLSLSYLPAANRLGVVVMKARGLQSDKLKDNIDLSVKLTLKHLNAKLKKKQTRRVKHKMNPVWNEMMMLELPSELLAKSSVELEVLNLANNKEPN</sequence>
<dbReference type="KEGG" id="caua:113052407"/>
<evidence type="ECO:0000256" key="2">
    <source>
        <dbReference type="SAM" id="SignalP"/>
    </source>
</evidence>
<dbReference type="GeneID" id="113052407"/>
<name>A0A6P6KK43_CARAU</name>
<evidence type="ECO:0000313" key="4">
    <source>
        <dbReference type="Proteomes" id="UP000515129"/>
    </source>
</evidence>
<dbReference type="SMART" id="SM00239">
    <property type="entry name" value="C2"/>
    <property type="match status" value="2"/>
</dbReference>
<evidence type="ECO:0000313" key="5">
    <source>
        <dbReference type="RefSeq" id="XP_026072638.1"/>
    </source>
</evidence>
<dbReference type="GO" id="GO:0005544">
    <property type="term" value="F:calcium-dependent phospholipid binding"/>
    <property type="evidence" value="ECO:0007669"/>
    <property type="project" value="TreeGrafter"/>
</dbReference>
<dbReference type="Proteomes" id="UP000515129">
    <property type="component" value="Chromosome 32"/>
</dbReference>
<keyword evidence="4" id="KW-1185">Reference proteome</keyword>
<dbReference type="PROSITE" id="PS50004">
    <property type="entry name" value="C2"/>
    <property type="match status" value="2"/>
</dbReference>
<dbReference type="GO" id="GO:0031045">
    <property type="term" value="C:dense core granule"/>
    <property type="evidence" value="ECO:0007669"/>
    <property type="project" value="TreeGrafter"/>
</dbReference>
<dbReference type="FunFam" id="2.60.40.150:FF:000430">
    <property type="entry name" value="Synaptotagmin XIII"/>
    <property type="match status" value="1"/>
</dbReference>
<dbReference type="GO" id="GO:0048791">
    <property type="term" value="P:calcium ion-regulated exocytosis of neurotransmitter"/>
    <property type="evidence" value="ECO:0007669"/>
    <property type="project" value="TreeGrafter"/>
</dbReference>
<feature type="domain" description="C2" evidence="3">
    <location>
        <begin position="145"/>
        <end position="271"/>
    </location>
</feature>
<dbReference type="RefSeq" id="XP_026072638.1">
    <property type="nucleotide sequence ID" value="XM_026216853.1"/>
</dbReference>
<dbReference type="Gene3D" id="2.60.40.150">
    <property type="entry name" value="C2 domain"/>
    <property type="match status" value="2"/>
</dbReference>
<evidence type="ECO:0000259" key="3">
    <source>
        <dbReference type="PROSITE" id="PS50004"/>
    </source>
</evidence>
<dbReference type="GO" id="GO:0005509">
    <property type="term" value="F:calcium ion binding"/>
    <property type="evidence" value="ECO:0007669"/>
    <property type="project" value="TreeGrafter"/>
</dbReference>
<dbReference type="GO" id="GO:0030276">
    <property type="term" value="F:clathrin binding"/>
    <property type="evidence" value="ECO:0007669"/>
    <property type="project" value="TreeGrafter"/>
</dbReference>
<dbReference type="GO" id="GO:0030672">
    <property type="term" value="C:synaptic vesicle membrane"/>
    <property type="evidence" value="ECO:0007669"/>
    <property type="project" value="TreeGrafter"/>
</dbReference>
<proteinExistence type="inferred from homology"/>
<dbReference type="CDD" id="cd08677">
    <property type="entry name" value="C2A_Synaptotagmin-13"/>
    <property type="match status" value="1"/>
</dbReference>
<keyword evidence="2" id="KW-0732">Signal</keyword>
<dbReference type="Pfam" id="PF00168">
    <property type="entry name" value="C2"/>
    <property type="match status" value="2"/>
</dbReference>
<feature type="signal peptide" evidence="2">
    <location>
        <begin position="1"/>
        <end position="18"/>
    </location>
</feature>
<dbReference type="InterPro" id="IPR035892">
    <property type="entry name" value="C2_domain_sf"/>
</dbReference>
<dbReference type="OrthoDB" id="9997431at2759"/>
<dbReference type="PANTHER" id="PTHR10024">
    <property type="entry name" value="SYNAPTOTAGMIN"/>
    <property type="match status" value="1"/>
</dbReference>
<protein>
    <submittedName>
        <fullName evidence="5">Synaptotagmin-13-like</fullName>
    </submittedName>
</protein>
<dbReference type="GO" id="GO:0000149">
    <property type="term" value="F:SNARE binding"/>
    <property type="evidence" value="ECO:0007669"/>
    <property type="project" value="TreeGrafter"/>
</dbReference>
<reference evidence="5" key="1">
    <citation type="submission" date="2025-08" db="UniProtKB">
        <authorList>
            <consortium name="RefSeq"/>
        </authorList>
    </citation>
    <scope>IDENTIFICATION</scope>
    <source>
        <strain evidence="5">Wakin</strain>
        <tissue evidence="5">Muscle</tissue>
    </source>
</reference>
<comment type="similarity">
    <text evidence="1">Belongs to the synaptotagmin family.</text>
</comment>
<dbReference type="GO" id="GO:0005886">
    <property type="term" value="C:plasma membrane"/>
    <property type="evidence" value="ECO:0007669"/>
    <property type="project" value="TreeGrafter"/>
</dbReference>
<feature type="chain" id="PRO_5027687330" evidence="2">
    <location>
        <begin position="19"/>
        <end position="383"/>
    </location>
</feature>
<dbReference type="GO" id="GO:0030424">
    <property type="term" value="C:axon"/>
    <property type="evidence" value="ECO:0007669"/>
    <property type="project" value="TreeGrafter"/>
</dbReference>
<dbReference type="SUPFAM" id="SSF49562">
    <property type="entry name" value="C2 domain (Calcium/lipid-binding domain, CaLB)"/>
    <property type="match status" value="2"/>
</dbReference>
<evidence type="ECO:0000256" key="1">
    <source>
        <dbReference type="ARBA" id="ARBA00006996"/>
    </source>
</evidence>
<dbReference type="AlphaFoldDB" id="A0A6P6KK43"/>
<feature type="domain" description="C2" evidence="3">
    <location>
        <begin position="284"/>
        <end position="383"/>
    </location>
</feature>